<sequence>MKGFRVAAALALIALAKAGQYGRQHRGQHPTDCDFQSDCQNDFGGADEINCDYKKYSTSRANPPTPSAGGNSTHCDTEFVPGGMTLVKLILKRPSAPRTSNSLTDIWCSEIQKYNVDDGIAIEAKIGLDMAWSQFEFDVDADVKINYLDNASLGGPSDVIIRPTSIKYSIRSASDGSIIIRVPASENGAKFSVEFKDNLYTFCSNGTNYVEAGGEVVGVEPLNALIIFASPFILSDKVPPLNGPITKVIAPGPINVGGWGSSPILYFPPGAYWMNTNWDGVQGPLYTWAYVKAAVEYSTGSKFYATGHGVLSGEHYVYQANPTTYYQGLKSDQYSLRMWVHYNLTGDQTWYCVEPTITAPPLIPWTSTAATISQPVFRTTSKWEHSPDRGWPVPPFGRHIMILSFRWAGERGTSKGLSTH</sequence>
<feature type="signal peptide" evidence="1">
    <location>
        <begin position="1"/>
        <end position="18"/>
    </location>
</feature>
<name>A0A437A168_ARTFL</name>
<dbReference type="InterPro" id="IPR023226">
    <property type="entry name" value="Glyco_hydro_49_N_dom"/>
</dbReference>
<dbReference type="InterPro" id="IPR011050">
    <property type="entry name" value="Pectin_lyase_fold/virulence"/>
</dbReference>
<keyword evidence="4" id="KW-1185">Reference proteome</keyword>
<protein>
    <recommendedName>
        <fullName evidence="2">Glycoside hydrolase family 49 N-terminal domain-containing protein</fullName>
    </recommendedName>
</protein>
<gene>
    <name evidence="3" type="ORF">DFL_003151</name>
</gene>
<accession>A0A437A168</accession>
<reference evidence="3 4" key="1">
    <citation type="submission" date="2019-01" db="EMBL/GenBank/DDBJ databases">
        <title>Intercellular communication is required for trap formation in the nematode-trapping fungus Duddingtonia flagrans.</title>
        <authorList>
            <person name="Youssar L."/>
            <person name="Wernet V."/>
            <person name="Hensel N."/>
            <person name="Hildebrandt H.-G."/>
            <person name="Fischer R."/>
        </authorList>
    </citation>
    <scope>NUCLEOTIDE SEQUENCE [LARGE SCALE GENOMIC DNA]</scope>
    <source>
        <strain evidence="3 4">CBS H-5679</strain>
    </source>
</reference>
<dbReference type="InterPro" id="IPR035953">
    <property type="entry name" value="Dextranase_N-ter"/>
</dbReference>
<dbReference type="GeneID" id="93585462"/>
<dbReference type="EMBL" id="SAEB01000006">
    <property type="protein sequence ID" value="RVD84812.1"/>
    <property type="molecule type" value="Genomic_DNA"/>
</dbReference>
<dbReference type="AlphaFoldDB" id="A0A437A168"/>
<dbReference type="Proteomes" id="UP000283090">
    <property type="component" value="Unassembled WGS sequence"/>
</dbReference>
<dbReference type="OrthoDB" id="406508at2759"/>
<dbReference type="Gene3D" id="2.160.20.10">
    <property type="entry name" value="Single-stranded right-handed beta-helix, Pectin lyase-like"/>
    <property type="match status" value="1"/>
</dbReference>
<organism evidence="3 4">
    <name type="scientific">Arthrobotrys flagrans</name>
    <name type="common">Nematode-trapping fungus</name>
    <name type="synonym">Trichothecium flagrans</name>
    <dbReference type="NCBI Taxonomy" id="97331"/>
    <lineage>
        <taxon>Eukaryota</taxon>
        <taxon>Fungi</taxon>
        <taxon>Dikarya</taxon>
        <taxon>Ascomycota</taxon>
        <taxon>Pezizomycotina</taxon>
        <taxon>Orbiliomycetes</taxon>
        <taxon>Orbiliales</taxon>
        <taxon>Orbiliaceae</taxon>
        <taxon>Arthrobotrys</taxon>
    </lineage>
</organism>
<evidence type="ECO:0000256" key="1">
    <source>
        <dbReference type="SAM" id="SignalP"/>
    </source>
</evidence>
<evidence type="ECO:0000259" key="2">
    <source>
        <dbReference type="Pfam" id="PF17433"/>
    </source>
</evidence>
<evidence type="ECO:0000313" key="4">
    <source>
        <dbReference type="Proteomes" id="UP000283090"/>
    </source>
</evidence>
<dbReference type="Gene3D" id="2.60.350.10">
    <property type="entry name" value="Dextranase, N-terminal"/>
    <property type="match status" value="1"/>
</dbReference>
<proteinExistence type="predicted"/>
<feature type="domain" description="Glycoside hydrolase family 49 N-terminal" evidence="2">
    <location>
        <begin position="111"/>
        <end position="232"/>
    </location>
</feature>
<dbReference type="VEuPathDB" id="FungiDB:DFL_003151"/>
<feature type="chain" id="PRO_5019124212" description="Glycoside hydrolase family 49 N-terminal domain-containing protein" evidence="1">
    <location>
        <begin position="19"/>
        <end position="420"/>
    </location>
</feature>
<dbReference type="Pfam" id="PF17433">
    <property type="entry name" value="Glyco_hydro_49N"/>
    <property type="match status" value="1"/>
</dbReference>
<dbReference type="SUPFAM" id="SSF51126">
    <property type="entry name" value="Pectin lyase-like"/>
    <property type="match status" value="1"/>
</dbReference>
<dbReference type="RefSeq" id="XP_067490356.1">
    <property type="nucleotide sequence ID" value="XM_067632048.1"/>
</dbReference>
<keyword evidence="1" id="KW-0732">Signal</keyword>
<dbReference type="STRING" id="97331.A0A437A168"/>
<dbReference type="InterPro" id="IPR012334">
    <property type="entry name" value="Pectin_lyas_fold"/>
</dbReference>
<evidence type="ECO:0000313" key="3">
    <source>
        <dbReference type="EMBL" id="RVD84812.1"/>
    </source>
</evidence>
<dbReference type="SUPFAM" id="SSF101596">
    <property type="entry name" value="Dextranase, N-terminal domain"/>
    <property type="match status" value="1"/>
</dbReference>
<comment type="caution">
    <text evidence="3">The sequence shown here is derived from an EMBL/GenBank/DDBJ whole genome shotgun (WGS) entry which is preliminary data.</text>
</comment>
<dbReference type="GO" id="GO:0004553">
    <property type="term" value="F:hydrolase activity, hydrolyzing O-glycosyl compounds"/>
    <property type="evidence" value="ECO:0007669"/>
    <property type="project" value="InterPro"/>
</dbReference>